<evidence type="ECO:0000313" key="1">
    <source>
        <dbReference type="EMBL" id="KAH6623303.1"/>
    </source>
</evidence>
<sequence length="512" mass="55364">MRLKVVALLAASIVGPSAVDARACDGDLTVKTKGGVIHGTFDDSTPDVRQFLGIPYARPPVGDLRFAPPQPAPPFGELDAKEMTPSCMQYANKVPNIQTHEVLEYNLGGLNGSTGPISEDCLTLGIWAPRGKAKKNLPVIMFFYGGAFTVGGTNSPYLIPAEWIQRTQEHIVISFNHRDNIFGYTNAAGLPPDQQNPGLLDARLAIEWVRDNIASFGGDPTRIGLWGESSGATIIAYYSYIYRSDPIANSVILDSGNEFIDILSHNPTHSNFTYVASQLGCGNLPPLAELTCMRNNVSATAINTLIETYTDAGRSPPVFFSPSVDDGATVFANYSARAQAGRIARLPALIGSNAQDGVAFVPYDPQGVDQALADEMTAVFFFCPSYQAARARITAHGGGMPVYRFVYAGNFTNVSPKPWMGAYHGAEMPLVFGTHGLFRGESGELERETSRVMQDVWVEFVATAGERMTVVEGWDAWREVDGGRVVEFGNGVPARVMDTKEMEKQCQALGLS</sequence>
<accession>A0ACB7P2R6</accession>
<proteinExistence type="predicted"/>
<organism evidence="1 2">
    <name type="scientific">Chaetomium tenue</name>
    <dbReference type="NCBI Taxonomy" id="1854479"/>
    <lineage>
        <taxon>Eukaryota</taxon>
        <taxon>Fungi</taxon>
        <taxon>Dikarya</taxon>
        <taxon>Ascomycota</taxon>
        <taxon>Pezizomycotina</taxon>
        <taxon>Sordariomycetes</taxon>
        <taxon>Sordariomycetidae</taxon>
        <taxon>Sordariales</taxon>
        <taxon>Chaetomiaceae</taxon>
        <taxon>Chaetomium</taxon>
    </lineage>
</organism>
<name>A0ACB7P2R6_9PEZI</name>
<reference evidence="1 2" key="1">
    <citation type="journal article" date="2021" name="Nat. Commun.">
        <title>Genetic determinants of endophytism in the Arabidopsis root mycobiome.</title>
        <authorList>
            <person name="Mesny F."/>
            <person name="Miyauchi S."/>
            <person name="Thiergart T."/>
            <person name="Pickel B."/>
            <person name="Atanasova L."/>
            <person name="Karlsson M."/>
            <person name="Huettel B."/>
            <person name="Barry K.W."/>
            <person name="Haridas S."/>
            <person name="Chen C."/>
            <person name="Bauer D."/>
            <person name="Andreopoulos W."/>
            <person name="Pangilinan J."/>
            <person name="LaButti K."/>
            <person name="Riley R."/>
            <person name="Lipzen A."/>
            <person name="Clum A."/>
            <person name="Drula E."/>
            <person name="Henrissat B."/>
            <person name="Kohler A."/>
            <person name="Grigoriev I.V."/>
            <person name="Martin F.M."/>
            <person name="Hacquard S."/>
        </authorList>
    </citation>
    <scope>NUCLEOTIDE SEQUENCE [LARGE SCALE GENOMIC DNA]</scope>
    <source>
        <strain evidence="1 2">MPI-SDFR-AT-0079</strain>
    </source>
</reference>
<evidence type="ECO:0000313" key="2">
    <source>
        <dbReference type="Proteomes" id="UP000724584"/>
    </source>
</evidence>
<keyword evidence="1" id="KW-0378">Hydrolase</keyword>
<comment type="caution">
    <text evidence="1">The sequence shown here is derived from an EMBL/GenBank/DDBJ whole genome shotgun (WGS) entry which is preliminary data.</text>
</comment>
<gene>
    <name evidence="1" type="ORF">F5144DRAFT_357627</name>
</gene>
<dbReference type="EMBL" id="JAGIZQ010000006">
    <property type="protein sequence ID" value="KAH6623303.1"/>
    <property type="molecule type" value="Genomic_DNA"/>
</dbReference>
<dbReference type="Proteomes" id="UP000724584">
    <property type="component" value="Unassembled WGS sequence"/>
</dbReference>
<keyword evidence="2" id="KW-1185">Reference proteome</keyword>
<protein>
    <submittedName>
        <fullName evidence="1">Alpha/Beta hydrolase protein</fullName>
    </submittedName>
</protein>